<dbReference type="PROSITE" id="PS50082">
    <property type="entry name" value="WD_REPEATS_2"/>
    <property type="match status" value="2"/>
</dbReference>
<comment type="similarity">
    <text evidence="1">Belongs to the WD repeat rae1 family.</text>
</comment>
<sequence length="355" mass="38895">MSGLFGSSSANPTQGDIKNDVAVKEPPKDSISDIAFSSAADLLAVGSWDNAVRIYEIDERGNSQGKAMFEHQGPVMSVCWNTTGTKVCGAGADKAARLMDLSANPNTATQVAQHDQPIRCVKMFQNGGNDMVVTGSWDKTIKYWDVRQPTCVGTVTCQERVYTMDIKDQLLVVGTADRYINIVNLSDPMKFYKTIQSPLKWQTRVVSCFSDASGFAVGSIEGRCAIQYVEEKDSAANFSFKCHRQPDTANRDSNKVYSVNAISFHPVHGTFSTAGSDGTFHFWDKDAKHRLKGYPEVGGSITSTAFNRNGNIFAYAVSYDWSKGYAANTSTYPNKIMLHPVLGDECKPRPGGKKR</sequence>
<gene>
    <name evidence="6" type="ORF">EJ08DRAFT_679003</name>
</gene>
<feature type="compositionally biased region" description="Polar residues" evidence="5">
    <location>
        <begin position="1"/>
        <end position="16"/>
    </location>
</feature>
<dbReference type="InterPro" id="IPR015943">
    <property type="entry name" value="WD40/YVTN_repeat-like_dom_sf"/>
</dbReference>
<feature type="repeat" description="WD" evidence="4">
    <location>
        <begin position="111"/>
        <end position="154"/>
    </location>
</feature>
<keyword evidence="3" id="KW-0677">Repeat</keyword>
<dbReference type="EMBL" id="MU007037">
    <property type="protein sequence ID" value="KAF2430712.1"/>
    <property type="molecule type" value="Genomic_DNA"/>
</dbReference>
<evidence type="ECO:0000313" key="7">
    <source>
        <dbReference type="Proteomes" id="UP000800235"/>
    </source>
</evidence>
<organism evidence="6 7">
    <name type="scientific">Tothia fuscella</name>
    <dbReference type="NCBI Taxonomy" id="1048955"/>
    <lineage>
        <taxon>Eukaryota</taxon>
        <taxon>Fungi</taxon>
        <taxon>Dikarya</taxon>
        <taxon>Ascomycota</taxon>
        <taxon>Pezizomycotina</taxon>
        <taxon>Dothideomycetes</taxon>
        <taxon>Pleosporomycetidae</taxon>
        <taxon>Venturiales</taxon>
        <taxon>Cylindrosympodiaceae</taxon>
        <taxon>Tothia</taxon>
    </lineage>
</organism>
<keyword evidence="7" id="KW-1185">Reference proteome</keyword>
<dbReference type="PROSITE" id="PS50294">
    <property type="entry name" value="WD_REPEATS_REGION"/>
    <property type="match status" value="1"/>
</dbReference>
<evidence type="ECO:0000256" key="2">
    <source>
        <dbReference type="ARBA" id="ARBA00022574"/>
    </source>
</evidence>
<dbReference type="PANTHER" id="PTHR10971">
    <property type="entry name" value="MRNA EXPORT FACTOR AND BUB3"/>
    <property type="match status" value="1"/>
</dbReference>
<evidence type="ECO:0000256" key="1">
    <source>
        <dbReference type="ARBA" id="ARBA00007830"/>
    </source>
</evidence>
<dbReference type="SUPFAM" id="SSF50978">
    <property type="entry name" value="WD40 repeat-like"/>
    <property type="match status" value="1"/>
</dbReference>
<proteinExistence type="inferred from homology"/>
<protein>
    <submittedName>
        <fullName evidence="6">Poly(A)+ RNA export protein</fullName>
    </submittedName>
</protein>
<evidence type="ECO:0000256" key="4">
    <source>
        <dbReference type="PROSITE-ProRule" id="PRU00221"/>
    </source>
</evidence>
<evidence type="ECO:0000256" key="3">
    <source>
        <dbReference type="ARBA" id="ARBA00022737"/>
    </source>
</evidence>
<dbReference type="InterPro" id="IPR020472">
    <property type="entry name" value="WD40_PAC1"/>
</dbReference>
<dbReference type="AlphaFoldDB" id="A0A9P4NS91"/>
<keyword evidence="2 4" id="KW-0853">WD repeat</keyword>
<evidence type="ECO:0000256" key="5">
    <source>
        <dbReference type="SAM" id="MobiDB-lite"/>
    </source>
</evidence>
<dbReference type="OrthoDB" id="256303at2759"/>
<dbReference type="Proteomes" id="UP000800235">
    <property type="component" value="Unassembled WGS sequence"/>
</dbReference>
<dbReference type="InterPro" id="IPR036322">
    <property type="entry name" value="WD40_repeat_dom_sf"/>
</dbReference>
<feature type="repeat" description="WD" evidence="4">
    <location>
        <begin position="259"/>
        <end position="284"/>
    </location>
</feature>
<reference evidence="6" key="1">
    <citation type="journal article" date="2020" name="Stud. Mycol.">
        <title>101 Dothideomycetes genomes: a test case for predicting lifestyles and emergence of pathogens.</title>
        <authorList>
            <person name="Haridas S."/>
            <person name="Albert R."/>
            <person name="Binder M."/>
            <person name="Bloem J."/>
            <person name="Labutti K."/>
            <person name="Salamov A."/>
            <person name="Andreopoulos B."/>
            <person name="Baker S."/>
            <person name="Barry K."/>
            <person name="Bills G."/>
            <person name="Bluhm B."/>
            <person name="Cannon C."/>
            <person name="Castanera R."/>
            <person name="Culley D."/>
            <person name="Daum C."/>
            <person name="Ezra D."/>
            <person name="Gonzalez J."/>
            <person name="Henrissat B."/>
            <person name="Kuo A."/>
            <person name="Liang C."/>
            <person name="Lipzen A."/>
            <person name="Lutzoni F."/>
            <person name="Magnuson J."/>
            <person name="Mondo S."/>
            <person name="Nolan M."/>
            <person name="Ohm R."/>
            <person name="Pangilinan J."/>
            <person name="Park H.-J."/>
            <person name="Ramirez L."/>
            <person name="Alfaro M."/>
            <person name="Sun H."/>
            <person name="Tritt A."/>
            <person name="Yoshinaga Y."/>
            <person name="Zwiers L.-H."/>
            <person name="Turgeon B."/>
            <person name="Goodwin S."/>
            <person name="Spatafora J."/>
            <person name="Crous P."/>
            <person name="Grigoriev I."/>
        </authorList>
    </citation>
    <scope>NUCLEOTIDE SEQUENCE</scope>
    <source>
        <strain evidence="6">CBS 130266</strain>
    </source>
</reference>
<comment type="caution">
    <text evidence="6">The sequence shown here is derived from an EMBL/GenBank/DDBJ whole genome shotgun (WGS) entry which is preliminary data.</text>
</comment>
<evidence type="ECO:0000313" key="6">
    <source>
        <dbReference type="EMBL" id="KAF2430712.1"/>
    </source>
</evidence>
<dbReference type="Gene3D" id="2.130.10.10">
    <property type="entry name" value="YVTN repeat-like/Quinoprotein amine dehydrogenase"/>
    <property type="match status" value="1"/>
</dbReference>
<name>A0A9P4NS91_9PEZI</name>
<feature type="region of interest" description="Disordered" evidence="5">
    <location>
        <begin position="1"/>
        <end position="24"/>
    </location>
</feature>
<accession>A0A9P4NS91</accession>
<dbReference type="FunFam" id="2.130.10.10:FF:000190">
    <property type="entry name" value="Nuclear pore complex subunit"/>
    <property type="match status" value="1"/>
</dbReference>
<dbReference type="InterPro" id="IPR001680">
    <property type="entry name" value="WD40_rpt"/>
</dbReference>
<dbReference type="Pfam" id="PF00400">
    <property type="entry name" value="WD40"/>
    <property type="match status" value="4"/>
</dbReference>
<dbReference type="SMART" id="SM00320">
    <property type="entry name" value="WD40"/>
    <property type="match status" value="5"/>
</dbReference>
<dbReference type="PRINTS" id="PR00320">
    <property type="entry name" value="GPROTEINBRPT"/>
</dbReference>